<dbReference type="VEuPathDB" id="FungiDB:PPTG_10343"/>
<sequence length="177" mass="19989">MATTDSTEATEQLQDIKVLMGSIKKEKTRRDAKLATNLGATLTKSGIVVLIDDGHSLELWLALWWVVSSGTDFSNVPHGRLVEMFGKLERSGEEVVALQEKLESRLHCLDAEDTDRDEEFQELLEVSYTMEAELSARSLLERQWQDFCVKVLQMDAGIRDLTTILLNDEEILATMTK</sequence>
<dbReference type="Proteomes" id="UP000054423">
    <property type="component" value="Unassembled WGS sequence"/>
</dbReference>
<evidence type="ECO:0000313" key="1">
    <source>
        <dbReference type="EMBL" id="ETL97240.1"/>
    </source>
</evidence>
<dbReference type="OrthoDB" id="95211at2759"/>
<proteinExistence type="predicted"/>
<accession>W2LKU2</accession>
<reference evidence="1" key="1">
    <citation type="submission" date="2013-11" db="EMBL/GenBank/DDBJ databases">
        <title>The Genome Sequence of Phytophthora parasitica CHvinca01.</title>
        <authorList>
            <consortium name="The Broad Institute Genomics Platform"/>
            <person name="Russ C."/>
            <person name="Tyler B."/>
            <person name="Panabieres F."/>
            <person name="Shan W."/>
            <person name="Tripathy S."/>
            <person name="Grunwald N."/>
            <person name="Machado M."/>
            <person name="Johnson C.S."/>
            <person name="Arredondo F."/>
            <person name="Hong C."/>
            <person name="Coffey M."/>
            <person name="Young S.K."/>
            <person name="Zeng Q."/>
            <person name="Gargeya S."/>
            <person name="Fitzgerald M."/>
            <person name="Abouelleil A."/>
            <person name="Alvarado L."/>
            <person name="Chapman S.B."/>
            <person name="Gainer-Dewar J."/>
            <person name="Goldberg J."/>
            <person name="Griggs A."/>
            <person name="Gujja S."/>
            <person name="Hansen M."/>
            <person name="Howarth C."/>
            <person name="Imamovic A."/>
            <person name="Ireland A."/>
            <person name="Larimer J."/>
            <person name="McCowan C."/>
            <person name="Murphy C."/>
            <person name="Pearson M."/>
            <person name="Poon T.W."/>
            <person name="Priest M."/>
            <person name="Roberts A."/>
            <person name="Saif S."/>
            <person name="Shea T."/>
            <person name="Sykes S."/>
            <person name="Wortman J."/>
            <person name="Nusbaum C."/>
            <person name="Birren B."/>
        </authorList>
    </citation>
    <scope>NUCLEOTIDE SEQUENCE [LARGE SCALE GENOMIC DNA]</scope>
    <source>
        <strain evidence="1">CHvinca01</strain>
    </source>
</reference>
<dbReference type="AlphaFoldDB" id="W2LKU2"/>
<gene>
    <name evidence="1" type="ORF">L917_05440</name>
</gene>
<protein>
    <submittedName>
        <fullName evidence="1">Uncharacterized protein</fullName>
    </submittedName>
</protein>
<name>W2LKU2_PHYNI</name>
<dbReference type="EMBL" id="KI678746">
    <property type="protein sequence ID" value="ETL97240.1"/>
    <property type="molecule type" value="Genomic_DNA"/>
</dbReference>
<organism evidence="1">
    <name type="scientific">Phytophthora nicotianae</name>
    <name type="common">Potato buckeye rot agent</name>
    <name type="synonym">Phytophthora parasitica</name>
    <dbReference type="NCBI Taxonomy" id="4792"/>
    <lineage>
        <taxon>Eukaryota</taxon>
        <taxon>Sar</taxon>
        <taxon>Stramenopiles</taxon>
        <taxon>Oomycota</taxon>
        <taxon>Peronosporomycetes</taxon>
        <taxon>Peronosporales</taxon>
        <taxon>Peronosporaceae</taxon>
        <taxon>Phytophthora</taxon>
    </lineage>
</organism>